<evidence type="ECO:0008006" key="3">
    <source>
        <dbReference type="Google" id="ProtNLM"/>
    </source>
</evidence>
<dbReference type="Proteomes" id="UP000176714">
    <property type="component" value="Unassembled WGS sequence"/>
</dbReference>
<dbReference type="Gene3D" id="3.30.1490.300">
    <property type="match status" value="1"/>
</dbReference>
<dbReference type="CDD" id="cd24049">
    <property type="entry name" value="ASKHA_NBD_PilM"/>
    <property type="match status" value="1"/>
</dbReference>
<dbReference type="InterPro" id="IPR005883">
    <property type="entry name" value="PilM"/>
</dbReference>
<dbReference type="AlphaFoldDB" id="A0A1F6ESI4"/>
<dbReference type="SUPFAM" id="SSF53067">
    <property type="entry name" value="Actin-like ATPase domain"/>
    <property type="match status" value="1"/>
</dbReference>
<dbReference type="STRING" id="1798516.A2950_00945"/>
<gene>
    <name evidence="1" type="ORF">A2950_00945</name>
</gene>
<proteinExistence type="predicted"/>
<reference evidence="1 2" key="1">
    <citation type="journal article" date="2016" name="Nat. Commun.">
        <title>Thousands of microbial genomes shed light on interconnected biogeochemical processes in an aquifer system.</title>
        <authorList>
            <person name="Anantharaman K."/>
            <person name="Brown C.T."/>
            <person name="Hug L.A."/>
            <person name="Sharon I."/>
            <person name="Castelle C.J."/>
            <person name="Probst A.J."/>
            <person name="Thomas B.C."/>
            <person name="Singh A."/>
            <person name="Wilkins M.J."/>
            <person name="Karaoz U."/>
            <person name="Brodie E.L."/>
            <person name="Williams K.H."/>
            <person name="Hubbard S.S."/>
            <person name="Banfield J.F."/>
        </authorList>
    </citation>
    <scope>NUCLEOTIDE SEQUENCE [LARGE SCALE GENOMIC DNA]</scope>
</reference>
<dbReference type="PANTHER" id="PTHR32432:SF3">
    <property type="entry name" value="ETHANOLAMINE UTILIZATION PROTEIN EUTJ"/>
    <property type="match status" value="1"/>
</dbReference>
<organism evidence="1 2">
    <name type="scientific">Candidatus Kaiserbacteria bacterium RIFCSPLOWO2_01_FULL_55_19</name>
    <dbReference type="NCBI Taxonomy" id="1798516"/>
    <lineage>
        <taxon>Bacteria</taxon>
        <taxon>Candidatus Kaiseribacteriota</taxon>
    </lineage>
</organism>
<dbReference type="Gene3D" id="3.30.420.40">
    <property type="match status" value="2"/>
</dbReference>
<dbReference type="Pfam" id="PF11104">
    <property type="entry name" value="PilM_2"/>
    <property type="match status" value="1"/>
</dbReference>
<protein>
    <recommendedName>
        <fullName evidence="3">SHS2 domain-containing protein</fullName>
    </recommendedName>
</protein>
<dbReference type="InterPro" id="IPR050696">
    <property type="entry name" value="FtsA/MreB"/>
</dbReference>
<dbReference type="InterPro" id="IPR043129">
    <property type="entry name" value="ATPase_NBD"/>
</dbReference>
<name>A0A1F6ESI4_9BACT</name>
<accession>A0A1F6ESI4</accession>
<dbReference type="EMBL" id="MFMD01000022">
    <property type="protein sequence ID" value="OGG76412.1"/>
    <property type="molecule type" value="Genomic_DNA"/>
</dbReference>
<dbReference type="PANTHER" id="PTHR32432">
    <property type="entry name" value="CELL DIVISION PROTEIN FTSA-RELATED"/>
    <property type="match status" value="1"/>
</dbReference>
<sequence>MSLGLREKLRVAFAPPRSIALPLSGMDLSTSGVKAVRLAAGPYGLTLASYTASWLPSGAFIDGDIADKAAVVEALTTAARTTGISATNATLSESKSYLFETTIKDATKVEWRTSIEQRLDELIPLPPPEVSFDIVGVGQSKEGDALVVGVGFARRIVDETLAAFDQARIEVRALEGEPFAMARALIPAGDMSTVLIIDVGKTTTKLSIVAGRIPRFATTIGIGGHALTLAVQKHFGVTEAEARKVKAERGIVPAPGNEDYLAAMLSTVSAIRDEIFHRLEYWQEKVSSSGMHEPVSRAILAGGNASIRGLPEYLEGALRIPVTAGDVFTNLASRDTWIPELDYTESLAYATAIGLALRDDVQPYA</sequence>
<evidence type="ECO:0000313" key="2">
    <source>
        <dbReference type="Proteomes" id="UP000176714"/>
    </source>
</evidence>
<evidence type="ECO:0000313" key="1">
    <source>
        <dbReference type="EMBL" id="OGG76412.1"/>
    </source>
</evidence>
<comment type="caution">
    <text evidence="1">The sequence shown here is derived from an EMBL/GenBank/DDBJ whole genome shotgun (WGS) entry which is preliminary data.</text>
</comment>